<evidence type="ECO:0000313" key="4">
    <source>
        <dbReference type="Proteomes" id="UP001162640"/>
    </source>
</evidence>
<dbReference type="Proteomes" id="UP001162640">
    <property type="component" value="Unassembled WGS sequence"/>
</dbReference>
<comment type="caution">
    <text evidence="3">The sequence shown here is derived from an EMBL/GenBank/DDBJ whole genome shotgun (WGS) entry which is preliminary data.</text>
</comment>
<evidence type="ECO:0000313" key="3">
    <source>
        <dbReference type="EMBL" id="GMH70620.1"/>
    </source>
</evidence>
<protein>
    <submittedName>
        <fullName evidence="3">Uncharacterized protein</fullName>
    </submittedName>
</protein>
<name>A0A9W7AIM9_9STRA</name>
<reference evidence="4" key="1">
    <citation type="journal article" date="2023" name="Commun. Biol.">
        <title>Genome analysis of Parmales, the sister group of diatoms, reveals the evolutionary specialization of diatoms from phago-mixotrophs to photoautotrophs.</title>
        <authorList>
            <person name="Ban H."/>
            <person name="Sato S."/>
            <person name="Yoshikawa S."/>
            <person name="Yamada K."/>
            <person name="Nakamura Y."/>
            <person name="Ichinomiya M."/>
            <person name="Sato N."/>
            <person name="Blanc-Mathieu R."/>
            <person name="Endo H."/>
            <person name="Kuwata A."/>
            <person name="Ogata H."/>
        </authorList>
    </citation>
    <scope>NUCLEOTIDE SEQUENCE [LARGE SCALE GENOMIC DNA]</scope>
</reference>
<feature type="transmembrane region" description="Helical" evidence="2">
    <location>
        <begin position="55"/>
        <end position="76"/>
    </location>
</feature>
<feature type="region of interest" description="Disordered" evidence="1">
    <location>
        <begin position="136"/>
        <end position="156"/>
    </location>
</feature>
<gene>
    <name evidence="3" type="ORF">TL16_g05454</name>
</gene>
<dbReference type="AlphaFoldDB" id="A0A9W7AIM9"/>
<feature type="region of interest" description="Disordered" evidence="1">
    <location>
        <begin position="1"/>
        <end position="35"/>
    </location>
</feature>
<dbReference type="EMBL" id="BLQM01000159">
    <property type="protein sequence ID" value="GMH70620.1"/>
    <property type="molecule type" value="Genomic_DNA"/>
</dbReference>
<proteinExistence type="predicted"/>
<keyword evidence="2" id="KW-0472">Membrane</keyword>
<keyword evidence="2" id="KW-0812">Transmembrane</keyword>
<organism evidence="3 4">
    <name type="scientific">Triparma laevis f. inornata</name>
    <dbReference type="NCBI Taxonomy" id="1714386"/>
    <lineage>
        <taxon>Eukaryota</taxon>
        <taxon>Sar</taxon>
        <taxon>Stramenopiles</taxon>
        <taxon>Ochrophyta</taxon>
        <taxon>Bolidophyceae</taxon>
        <taxon>Parmales</taxon>
        <taxon>Triparmaceae</taxon>
        <taxon>Triparma</taxon>
    </lineage>
</organism>
<feature type="compositionally biased region" description="Low complexity" evidence="1">
    <location>
        <begin position="143"/>
        <end position="156"/>
    </location>
</feature>
<accession>A0A9W7AIM9</accession>
<evidence type="ECO:0000256" key="1">
    <source>
        <dbReference type="SAM" id="MobiDB-lite"/>
    </source>
</evidence>
<evidence type="ECO:0000256" key="2">
    <source>
        <dbReference type="SAM" id="Phobius"/>
    </source>
</evidence>
<keyword evidence="2" id="KW-1133">Transmembrane helix</keyword>
<sequence length="156" mass="16909">MPSPKPKSGFTAVPSFTIDEDDENPPPTSSFSISSPTFPTPTLSNFYATQPFPSLTLWFFLFLAGVFLGLTIGLTLNLTSVPSIPQPLNEPIYLNSEAGLTFLEMGSNLPNLLQSEIQFQSVCYTLSQSRVDFSPTNTSVVLSPSPKQQSTTPPSK</sequence>